<comment type="function">
    <text evidence="16">Catalyzes the phosphorylation of pantothenate (Pan), the first step in CoA biosynthesis.</text>
</comment>
<sequence>MVLTIDVGNSNTTIGLFRQDGTLVFCSVLPTYKSATQDQWAIQLLDVFRLHGASVADTSGIMISSVVPPVTAAICGAAEFVAGKKPMVMGPGVKTGLNIKSDLHAQLGSDIVAFSVAAIARYPSPLIVIDMGTAITMSLLQGNSYEGCIIMPGVRVAVEALSQAAAELPHISIEAPESLLGHNTVNAMRSGVVYGNASMIDGMIDRIEADSGMSIASIIATGTAVPDILKHCRHSIVYNADLLLDGLFLIYQKNQALRHRRM</sequence>
<evidence type="ECO:0000256" key="11">
    <source>
        <dbReference type="ARBA" id="ARBA00022840"/>
    </source>
</evidence>
<evidence type="ECO:0000256" key="4">
    <source>
        <dbReference type="ARBA" id="ARBA00005225"/>
    </source>
</evidence>
<protein>
    <recommendedName>
        <fullName evidence="15 16">Type III pantothenate kinase</fullName>
        <ecNumber evidence="6 16">2.7.1.33</ecNumber>
    </recommendedName>
    <alternativeName>
        <fullName evidence="16">PanK-III</fullName>
    </alternativeName>
    <alternativeName>
        <fullName evidence="16">Pantothenic acid kinase</fullName>
    </alternativeName>
</protein>
<gene>
    <name evidence="16" type="primary">coaX</name>
    <name evidence="17" type="ORF">H8S34_09570</name>
</gene>
<keyword evidence="16" id="KW-0479">Metal-binding</keyword>
<comment type="subunit">
    <text evidence="5 16">Homodimer.</text>
</comment>
<dbReference type="PANTHER" id="PTHR34265:SF1">
    <property type="entry name" value="TYPE III PANTOTHENATE KINASE"/>
    <property type="match status" value="1"/>
</dbReference>
<evidence type="ECO:0000256" key="2">
    <source>
        <dbReference type="ARBA" id="ARBA00001958"/>
    </source>
</evidence>
<dbReference type="Gene3D" id="3.30.420.40">
    <property type="match status" value="2"/>
</dbReference>
<dbReference type="GO" id="GO:0016301">
    <property type="term" value="F:kinase activity"/>
    <property type="evidence" value="ECO:0007669"/>
    <property type="project" value="UniProtKB-KW"/>
</dbReference>
<feature type="binding site" evidence="16">
    <location>
        <position position="130"/>
    </location>
    <ligand>
        <name>K(+)</name>
        <dbReference type="ChEBI" id="CHEBI:29103"/>
    </ligand>
</feature>
<evidence type="ECO:0000313" key="18">
    <source>
        <dbReference type="Proteomes" id="UP000660021"/>
    </source>
</evidence>
<organism evidence="17 18">
    <name type="scientific">Pseudoflavonifractor hominis</name>
    <dbReference type="NCBI Taxonomy" id="2763059"/>
    <lineage>
        <taxon>Bacteria</taxon>
        <taxon>Bacillati</taxon>
        <taxon>Bacillota</taxon>
        <taxon>Clostridia</taxon>
        <taxon>Eubacteriales</taxon>
        <taxon>Oscillospiraceae</taxon>
        <taxon>Pseudoflavonifractor</taxon>
    </lineage>
</organism>
<evidence type="ECO:0000256" key="3">
    <source>
        <dbReference type="ARBA" id="ARBA00004496"/>
    </source>
</evidence>
<name>A0ABR7HU75_9FIRM</name>
<dbReference type="NCBIfam" id="TIGR00671">
    <property type="entry name" value="baf"/>
    <property type="match status" value="1"/>
</dbReference>
<dbReference type="EMBL" id="JACOPR010000005">
    <property type="protein sequence ID" value="MBC5731076.1"/>
    <property type="molecule type" value="Genomic_DNA"/>
</dbReference>
<reference evidence="17 18" key="1">
    <citation type="submission" date="2020-08" db="EMBL/GenBank/DDBJ databases">
        <title>Genome public.</title>
        <authorList>
            <person name="Liu C."/>
            <person name="Sun Q."/>
        </authorList>
    </citation>
    <scope>NUCLEOTIDE SEQUENCE [LARGE SCALE GENOMIC DNA]</scope>
    <source>
        <strain evidence="17 18">New-38</strain>
    </source>
</reference>
<keyword evidence="7 16" id="KW-0963">Cytoplasm</keyword>
<dbReference type="HAMAP" id="MF_01274">
    <property type="entry name" value="Pantothen_kinase_3"/>
    <property type="match status" value="1"/>
</dbReference>
<evidence type="ECO:0000256" key="1">
    <source>
        <dbReference type="ARBA" id="ARBA00001206"/>
    </source>
</evidence>
<evidence type="ECO:0000256" key="15">
    <source>
        <dbReference type="ARBA" id="ARBA00040883"/>
    </source>
</evidence>
<keyword evidence="8 16" id="KW-0808">Transferase</keyword>
<dbReference type="EC" id="2.7.1.33" evidence="6 16"/>
<keyword evidence="11 16" id="KW-0067">ATP-binding</keyword>
<comment type="cofactor">
    <cofactor evidence="2">
        <name>K(+)</name>
        <dbReference type="ChEBI" id="CHEBI:29103"/>
    </cofactor>
</comment>
<evidence type="ECO:0000256" key="16">
    <source>
        <dbReference type="HAMAP-Rule" id="MF_01274"/>
    </source>
</evidence>
<keyword evidence="12 16" id="KW-0630">Potassium</keyword>
<evidence type="ECO:0000256" key="6">
    <source>
        <dbReference type="ARBA" id="ARBA00012102"/>
    </source>
</evidence>
<comment type="cofactor">
    <cofactor evidence="16">
        <name>NH4(+)</name>
        <dbReference type="ChEBI" id="CHEBI:28938"/>
    </cofactor>
    <cofactor evidence="16">
        <name>K(+)</name>
        <dbReference type="ChEBI" id="CHEBI:29103"/>
    </cofactor>
    <text evidence="16">A monovalent cation. Ammonium or potassium.</text>
</comment>
<evidence type="ECO:0000313" key="17">
    <source>
        <dbReference type="EMBL" id="MBC5731076.1"/>
    </source>
</evidence>
<evidence type="ECO:0000256" key="5">
    <source>
        <dbReference type="ARBA" id="ARBA00011738"/>
    </source>
</evidence>
<keyword evidence="18" id="KW-1185">Reference proteome</keyword>
<feature type="binding site" evidence="16">
    <location>
        <begin position="108"/>
        <end position="111"/>
    </location>
    <ligand>
        <name>substrate</name>
    </ligand>
</feature>
<evidence type="ECO:0000256" key="13">
    <source>
        <dbReference type="ARBA" id="ARBA00022993"/>
    </source>
</evidence>
<keyword evidence="13 16" id="KW-0173">Coenzyme A biosynthesis</keyword>
<dbReference type="SUPFAM" id="SSF53067">
    <property type="entry name" value="Actin-like ATPase domain"/>
    <property type="match status" value="2"/>
</dbReference>
<comment type="caution">
    <text evidence="17">The sequence shown here is derived from an EMBL/GenBank/DDBJ whole genome shotgun (WGS) entry which is preliminary data.</text>
</comment>
<feature type="binding site" evidence="16">
    <location>
        <begin position="6"/>
        <end position="13"/>
    </location>
    <ligand>
        <name>ATP</name>
        <dbReference type="ChEBI" id="CHEBI:30616"/>
    </ligand>
</feature>
<evidence type="ECO:0000256" key="8">
    <source>
        <dbReference type="ARBA" id="ARBA00022679"/>
    </source>
</evidence>
<evidence type="ECO:0000256" key="12">
    <source>
        <dbReference type="ARBA" id="ARBA00022958"/>
    </source>
</evidence>
<evidence type="ECO:0000256" key="10">
    <source>
        <dbReference type="ARBA" id="ARBA00022777"/>
    </source>
</evidence>
<accession>A0ABR7HU75</accession>
<comment type="caution">
    <text evidence="16">Lacks conserved residue(s) required for the propagation of feature annotation.</text>
</comment>
<feature type="binding site" evidence="16">
    <location>
        <position position="133"/>
    </location>
    <ligand>
        <name>ATP</name>
        <dbReference type="ChEBI" id="CHEBI:30616"/>
    </ligand>
</feature>
<dbReference type="CDD" id="cd24015">
    <property type="entry name" value="ASKHA_NBD_PanK-III"/>
    <property type="match status" value="1"/>
</dbReference>
<comment type="catalytic activity">
    <reaction evidence="1 16">
        <text>(R)-pantothenate + ATP = (R)-4'-phosphopantothenate + ADP + H(+)</text>
        <dbReference type="Rhea" id="RHEA:16373"/>
        <dbReference type="ChEBI" id="CHEBI:10986"/>
        <dbReference type="ChEBI" id="CHEBI:15378"/>
        <dbReference type="ChEBI" id="CHEBI:29032"/>
        <dbReference type="ChEBI" id="CHEBI:30616"/>
        <dbReference type="ChEBI" id="CHEBI:456216"/>
        <dbReference type="EC" id="2.7.1.33"/>
    </reaction>
</comment>
<comment type="similarity">
    <text evidence="14 16">Belongs to the type III pantothenate kinase family.</text>
</comment>
<proteinExistence type="inferred from homology"/>
<dbReference type="InterPro" id="IPR004619">
    <property type="entry name" value="Type_III_PanK"/>
</dbReference>
<evidence type="ECO:0000256" key="14">
    <source>
        <dbReference type="ARBA" id="ARBA00038036"/>
    </source>
</evidence>
<feature type="active site" description="Proton acceptor" evidence="16">
    <location>
        <position position="110"/>
    </location>
</feature>
<dbReference type="Proteomes" id="UP000660021">
    <property type="component" value="Unassembled WGS sequence"/>
</dbReference>
<evidence type="ECO:0000256" key="9">
    <source>
        <dbReference type="ARBA" id="ARBA00022741"/>
    </source>
</evidence>
<comment type="subcellular location">
    <subcellularLocation>
        <location evidence="3 16">Cytoplasm</location>
    </subcellularLocation>
</comment>
<dbReference type="InterPro" id="IPR043129">
    <property type="entry name" value="ATPase_NBD"/>
</dbReference>
<dbReference type="Pfam" id="PF03309">
    <property type="entry name" value="Pan_kinase"/>
    <property type="match status" value="1"/>
</dbReference>
<keyword evidence="9 16" id="KW-0547">Nucleotide-binding</keyword>
<evidence type="ECO:0000256" key="7">
    <source>
        <dbReference type="ARBA" id="ARBA00022490"/>
    </source>
</evidence>
<dbReference type="PANTHER" id="PTHR34265">
    <property type="entry name" value="TYPE III PANTOTHENATE KINASE"/>
    <property type="match status" value="1"/>
</dbReference>
<comment type="pathway">
    <text evidence="4 16">Cofactor biosynthesis; coenzyme A biosynthesis; CoA from (R)-pantothenate: step 1/5.</text>
</comment>
<dbReference type="RefSeq" id="WP_186963828.1">
    <property type="nucleotide sequence ID" value="NZ_JACOPR010000005.1"/>
</dbReference>
<feature type="binding site" evidence="16">
    <location>
        <position position="184"/>
    </location>
    <ligand>
        <name>substrate</name>
    </ligand>
</feature>
<keyword evidence="10 16" id="KW-0418">Kinase</keyword>